<dbReference type="Gene3D" id="1.20.1260.10">
    <property type="match status" value="1"/>
</dbReference>
<sequence>MLFHLYSRHDAAASDYRQIVADLKDDNTLKNWFNSLAEFRQELANELRPLVEDNGSIPVKPSKEMRSYLHDRSDDIIEFINKENEVGLLELSLEAEESVGKYYQKIEANKDIPLEIREKLEKQHDRLLEVIEKAQRLQTVPEQDRSDFVV</sequence>
<proteinExistence type="predicted"/>
<name>A0A2D0NAE3_FLAN2</name>
<comment type="caution">
    <text evidence="1">The sequence shown here is derived from an EMBL/GenBank/DDBJ whole genome shotgun (WGS) entry which is preliminary data.</text>
</comment>
<dbReference type="RefSeq" id="WP_099151400.1">
    <property type="nucleotide sequence ID" value="NZ_PDUD01000022.1"/>
</dbReference>
<keyword evidence="2" id="KW-1185">Reference proteome</keyword>
<dbReference type="EMBL" id="PDUD01000022">
    <property type="protein sequence ID" value="PHN05348.1"/>
    <property type="molecule type" value="Genomic_DNA"/>
</dbReference>
<evidence type="ECO:0000313" key="1">
    <source>
        <dbReference type="EMBL" id="PHN05348.1"/>
    </source>
</evidence>
<accession>A0A2D0NAE3</accession>
<gene>
    <name evidence="1" type="ORF">CRP01_17695</name>
</gene>
<evidence type="ECO:0000313" key="2">
    <source>
        <dbReference type="Proteomes" id="UP000223913"/>
    </source>
</evidence>
<protein>
    <recommendedName>
        <fullName evidence="3">DUF2383 domain-containing protein</fullName>
    </recommendedName>
</protein>
<evidence type="ECO:0008006" key="3">
    <source>
        <dbReference type="Google" id="ProtNLM"/>
    </source>
</evidence>
<reference evidence="1 2" key="1">
    <citation type="submission" date="2017-10" db="EMBL/GenBank/DDBJ databases">
        <title>The draft genome sequence of Lewinella nigricans NBRC 102662.</title>
        <authorList>
            <person name="Wang K."/>
        </authorList>
    </citation>
    <scope>NUCLEOTIDE SEQUENCE [LARGE SCALE GENOMIC DNA]</scope>
    <source>
        <strain evidence="1 2">NBRC 102662</strain>
    </source>
</reference>
<dbReference type="Proteomes" id="UP000223913">
    <property type="component" value="Unassembled WGS sequence"/>
</dbReference>
<dbReference type="AlphaFoldDB" id="A0A2D0NAE3"/>
<organism evidence="1 2">
    <name type="scientific">Flavilitoribacter nigricans (strain ATCC 23147 / DSM 23189 / NBRC 102662 / NCIMB 1420 / SS-2)</name>
    <name type="common">Lewinella nigricans</name>
    <dbReference type="NCBI Taxonomy" id="1122177"/>
    <lineage>
        <taxon>Bacteria</taxon>
        <taxon>Pseudomonadati</taxon>
        <taxon>Bacteroidota</taxon>
        <taxon>Saprospiria</taxon>
        <taxon>Saprospirales</taxon>
        <taxon>Lewinellaceae</taxon>
        <taxon>Flavilitoribacter</taxon>
    </lineage>
</organism>
<dbReference type="InterPro" id="IPR012347">
    <property type="entry name" value="Ferritin-like"/>
</dbReference>